<dbReference type="Proteomes" id="UP000038045">
    <property type="component" value="Unplaced"/>
</dbReference>
<evidence type="ECO:0000256" key="1">
    <source>
        <dbReference type="SAM" id="Phobius"/>
    </source>
</evidence>
<feature type="transmembrane region" description="Helical" evidence="1">
    <location>
        <begin position="445"/>
        <end position="471"/>
    </location>
</feature>
<proteinExistence type="predicted"/>
<organism evidence="2 3">
    <name type="scientific">Parastrongyloides trichosuri</name>
    <name type="common">Possum-specific nematode worm</name>
    <dbReference type="NCBI Taxonomy" id="131310"/>
    <lineage>
        <taxon>Eukaryota</taxon>
        <taxon>Metazoa</taxon>
        <taxon>Ecdysozoa</taxon>
        <taxon>Nematoda</taxon>
        <taxon>Chromadorea</taxon>
        <taxon>Rhabditida</taxon>
        <taxon>Tylenchina</taxon>
        <taxon>Panagrolaimomorpha</taxon>
        <taxon>Strongyloidoidea</taxon>
        <taxon>Strongyloididae</taxon>
        <taxon>Parastrongyloides</taxon>
    </lineage>
</organism>
<dbReference type="AlphaFoldDB" id="A0A0N4ZQI1"/>
<reference evidence="3" key="1">
    <citation type="submission" date="2017-02" db="UniProtKB">
        <authorList>
            <consortium name="WormBaseParasite"/>
        </authorList>
    </citation>
    <scope>IDENTIFICATION</scope>
</reference>
<keyword evidence="2" id="KW-1185">Reference proteome</keyword>
<keyword evidence="1" id="KW-0472">Membrane</keyword>
<feature type="transmembrane region" description="Helical" evidence="1">
    <location>
        <begin position="65"/>
        <end position="87"/>
    </location>
</feature>
<keyword evidence="1" id="KW-1133">Transmembrane helix</keyword>
<accession>A0A0N4ZQI1</accession>
<feature type="transmembrane region" description="Helical" evidence="1">
    <location>
        <begin position="416"/>
        <end position="439"/>
    </location>
</feature>
<name>A0A0N4ZQI1_PARTI</name>
<evidence type="ECO:0000313" key="3">
    <source>
        <dbReference type="WBParaSite" id="PTRK_0001077800.1"/>
    </source>
</evidence>
<protein>
    <submittedName>
        <fullName evidence="3">Transmembrane protein</fullName>
    </submittedName>
</protein>
<evidence type="ECO:0000313" key="2">
    <source>
        <dbReference type="Proteomes" id="UP000038045"/>
    </source>
</evidence>
<sequence>MNYLKNIPFTNQKNAKKDDEDHTYIEICSQSQILPSPTTTAPINLPVDVEVVDLSLKGRFINNKVVLILCGIFFIIAIVSPIIGLFYHKQLKTHYFTCAVHVYETYNERIGNDIKLFDFVALSLFDFTKKYQRSSHEMFNNKVKENINLVRTAIRIYNLMASEQPLSVDDIKNATTEQGYVKKIPNSSKDSSQVQDFKNNPQPENVKEKLNLLRIVLNKKIPFIACVVLIIIAVMSLIFGLMYLKKIEKHGFKCFAYIQFWKNGQKNAKDILSSAKTLIEAAKYQEKWESVPDIQKDRVYDQKKDIAFESIEEALKDKDSKNYKENCKKNSQSYEKYHNFLNRKLEPGLSHEEKTKLFNDVAFKLSRLIVIEFNISYSLSFYSIILSQIFLSIFSIALIVLMLFTSEAKKITMIGIFAGSLICFIVVAIKLIGFILIAINLDALLSNIFFIASVIFMTMEYGLLILLTILAKFNKI</sequence>
<keyword evidence="1" id="KW-0812">Transmembrane</keyword>
<dbReference type="WBParaSite" id="PTRK_0001077800.1">
    <property type="protein sequence ID" value="PTRK_0001077800.1"/>
    <property type="gene ID" value="PTRK_0001077800"/>
</dbReference>
<feature type="transmembrane region" description="Helical" evidence="1">
    <location>
        <begin position="221"/>
        <end position="244"/>
    </location>
</feature>
<feature type="transmembrane region" description="Helical" evidence="1">
    <location>
        <begin position="381"/>
        <end position="404"/>
    </location>
</feature>